<accession>A0A2H3E287</accession>
<gene>
    <name evidence="2" type="ORF">ARMGADRAFT_1009293</name>
</gene>
<organism evidence="2 3">
    <name type="scientific">Armillaria gallica</name>
    <name type="common">Bulbous honey fungus</name>
    <name type="synonym">Armillaria bulbosa</name>
    <dbReference type="NCBI Taxonomy" id="47427"/>
    <lineage>
        <taxon>Eukaryota</taxon>
        <taxon>Fungi</taxon>
        <taxon>Dikarya</taxon>
        <taxon>Basidiomycota</taxon>
        <taxon>Agaricomycotina</taxon>
        <taxon>Agaricomycetes</taxon>
        <taxon>Agaricomycetidae</taxon>
        <taxon>Agaricales</taxon>
        <taxon>Marasmiineae</taxon>
        <taxon>Physalacriaceae</taxon>
        <taxon>Armillaria</taxon>
    </lineage>
</organism>
<feature type="compositionally biased region" description="Basic and acidic residues" evidence="1">
    <location>
        <begin position="9"/>
        <end position="34"/>
    </location>
</feature>
<dbReference type="STRING" id="47427.A0A2H3E287"/>
<evidence type="ECO:0000256" key="1">
    <source>
        <dbReference type="SAM" id="MobiDB-lite"/>
    </source>
</evidence>
<proteinExistence type="predicted"/>
<dbReference type="EMBL" id="KZ293649">
    <property type="protein sequence ID" value="PBK97238.1"/>
    <property type="molecule type" value="Genomic_DNA"/>
</dbReference>
<reference evidence="3" key="1">
    <citation type="journal article" date="2017" name="Nat. Ecol. Evol.">
        <title>Genome expansion and lineage-specific genetic innovations in the forest pathogenic fungi Armillaria.</title>
        <authorList>
            <person name="Sipos G."/>
            <person name="Prasanna A.N."/>
            <person name="Walter M.C."/>
            <person name="O'Connor E."/>
            <person name="Balint B."/>
            <person name="Krizsan K."/>
            <person name="Kiss B."/>
            <person name="Hess J."/>
            <person name="Varga T."/>
            <person name="Slot J."/>
            <person name="Riley R."/>
            <person name="Boka B."/>
            <person name="Rigling D."/>
            <person name="Barry K."/>
            <person name="Lee J."/>
            <person name="Mihaltcheva S."/>
            <person name="LaButti K."/>
            <person name="Lipzen A."/>
            <person name="Waldron R."/>
            <person name="Moloney N.M."/>
            <person name="Sperisen C."/>
            <person name="Kredics L."/>
            <person name="Vagvoelgyi C."/>
            <person name="Patrignani A."/>
            <person name="Fitzpatrick D."/>
            <person name="Nagy I."/>
            <person name="Doyle S."/>
            <person name="Anderson J.B."/>
            <person name="Grigoriev I.V."/>
            <person name="Gueldener U."/>
            <person name="Muensterkoetter M."/>
            <person name="Nagy L.G."/>
        </authorList>
    </citation>
    <scope>NUCLEOTIDE SEQUENCE [LARGE SCALE GENOMIC DNA]</scope>
    <source>
        <strain evidence="3">Ar21-2</strain>
    </source>
</reference>
<dbReference type="SUPFAM" id="SSF50494">
    <property type="entry name" value="Trypsin-like serine proteases"/>
    <property type="match status" value="1"/>
</dbReference>
<sequence length="594" mass="64973">MTLNPGKKVIGDKDDALEGEEHGIGRGEERRPDKAAGGQDQDETPAASPTAANAKSFRTKRDIPPPQSTLLSPPSEAKFYYAGLPSAPVLVARTGTTPWEAPTGPEAYPTVKELRTVGNHALEEVWEGNLAPELHALLDSMEVKWTSTDVVRIGNAEESSAPVILWIGVIPRSLSDNDGVDVASRCQKLLVKYDITDVDVEIRESVVTRLAGPKLLTSTSDFDPTVSFREPFTTALGLPICAQSTPWAGGTGGFFITECGNTERLLLVTARHVVFTPSENSNEDYEYKNDGRPRHKVILFGEAAFEKHLESILAEIGKMKMTAVILERRIRAMEGKDDPAVNKERQKLQTMLDDAKEAVEELNAFHQTVLTYWATPESRILGHVILSPPINVNVGNSSEGYTEDWAVIEIDASKVNMSNFNGNAIDLGTHISATDFTYMMYPNPQNPSSFKYPNDRLLKLQGTILDKDMRHPPELDQNGEPCLMVIKRGYGTGLTIGRANNICSYSRYYEDGKAETSKEWPILPFNSTSGVFSKGGDSGSVIVDGRGRMGGLLTGGTAGFMPSSDITYATPIGFLLRRMRERGLKPNINPVLTA</sequence>
<protein>
    <submittedName>
        <fullName evidence="2">Uncharacterized protein</fullName>
    </submittedName>
</protein>
<dbReference type="OMA" id="RLWNDAT"/>
<feature type="region of interest" description="Disordered" evidence="1">
    <location>
        <begin position="1"/>
        <end position="71"/>
    </location>
</feature>
<evidence type="ECO:0000313" key="2">
    <source>
        <dbReference type="EMBL" id="PBK97238.1"/>
    </source>
</evidence>
<name>A0A2H3E287_ARMGA</name>
<dbReference type="AlphaFoldDB" id="A0A2H3E287"/>
<dbReference type="Proteomes" id="UP000217790">
    <property type="component" value="Unassembled WGS sequence"/>
</dbReference>
<dbReference type="InterPro" id="IPR009003">
    <property type="entry name" value="Peptidase_S1_PA"/>
</dbReference>
<dbReference type="OrthoDB" id="5424209at2759"/>
<evidence type="ECO:0000313" key="3">
    <source>
        <dbReference type="Proteomes" id="UP000217790"/>
    </source>
</evidence>
<dbReference type="InParanoid" id="A0A2H3E287"/>
<keyword evidence="3" id="KW-1185">Reference proteome</keyword>